<dbReference type="InterPro" id="IPR027417">
    <property type="entry name" value="P-loop_NTPase"/>
</dbReference>
<accession>A0A0G4MR91</accession>
<name>A0A0G4MR91_VERLO</name>
<protein>
    <submittedName>
        <fullName evidence="1">Uncharacterized protein</fullName>
    </submittedName>
</protein>
<dbReference type="Gene3D" id="3.40.50.300">
    <property type="entry name" value="P-loop containing nucleotide triphosphate hydrolases"/>
    <property type="match status" value="1"/>
</dbReference>
<gene>
    <name evidence="1" type="ORF">BN1723_018627</name>
</gene>
<reference evidence="2" key="1">
    <citation type="submission" date="2015-05" db="EMBL/GenBank/DDBJ databases">
        <authorList>
            <person name="Fogelqvist Johan"/>
        </authorList>
    </citation>
    <scope>NUCLEOTIDE SEQUENCE [LARGE SCALE GENOMIC DNA]</scope>
</reference>
<sequence length="46" mass="5189">MKPLLDKIDEEALAEALSHGIGYYHEALSLSDKRIVKHLYNHGAIQ</sequence>
<proteinExistence type="predicted"/>
<evidence type="ECO:0000313" key="1">
    <source>
        <dbReference type="EMBL" id="CRK36751.1"/>
    </source>
</evidence>
<organism evidence="1 2">
    <name type="scientific">Verticillium longisporum</name>
    <name type="common">Verticillium dahliae var. longisporum</name>
    <dbReference type="NCBI Taxonomy" id="100787"/>
    <lineage>
        <taxon>Eukaryota</taxon>
        <taxon>Fungi</taxon>
        <taxon>Dikarya</taxon>
        <taxon>Ascomycota</taxon>
        <taxon>Pezizomycotina</taxon>
        <taxon>Sordariomycetes</taxon>
        <taxon>Hypocreomycetidae</taxon>
        <taxon>Glomerellales</taxon>
        <taxon>Plectosphaerellaceae</taxon>
        <taxon>Verticillium</taxon>
    </lineage>
</organism>
<feature type="non-terminal residue" evidence="1">
    <location>
        <position position="46"/>
    </location>
</feature>
<dbReference type="EMBL" id="CVQI01029347">
    <property type="protein sequence ID" value="CRK36751.1"/>
    <property type="molecule type" value="Genomic_DNA"/>
</dbReference>
<dbReference type="Proteomes" id="UP000045706">
    <property type="component" value="Unassembled WGS sequence"/>
</dbReference>
<evidence type="ECO:0000313" key="2">
    <source>
        <dbReference type="Proteomes" id="UP000045706"/>
    </source>
</evidence>
<dbReference type="AlphaFoldDB" id="A0A0G4MR91"/>